<dbReference type="InterPro" id="IPR000631">
    <property type="entry name" value="CARKD"/>
</dbReference>
<keyword evidence="5 6" id="KW-0456">Lyase</keyword>
<dbReference type="SUPFAM" id="SSF53613">
    <property type="entry name" value="Ribokinase-like"/>
    <property type="match status" value="1"/>
</dbReference>
<evidence type="ECO:0000256" key="2">
    <source>
        <dbReference type="ARBA" id="ARBA00022840"/>
    </source>
</evidence>
<reference evidence="9" key="1">
    <citation type="submission" date="2017-09" db="EMBL/GenBank/DDBJ databases">
        <title>Depth-based differentiation of microbial function through sediment-hosted aquifers and enrichment of novel symbionts in the deep terrestrial subsurface.</title>
        <authorList>
            <person name="Probst A.J."/>
            <person name="Ladd B."/>
            <person name="Jarett J.K."/>
            <person name="Geller-Mcgrath D.E."/>
            <person name="Sieber C.M.K."/>
            <person name="Emerson J.B."/>
            <person name="Anantharaman K."/>
            <person name="Thomas B.C."/>
            <person name="Malmstrom R."/>
            <person name="Stieglmeier M."/>
            <person name="Klingl A."/>
            <person name="Woyke T."/>
            <person name="Ryan C.M."/>
            <person name="Banfield J.F."/>
        </authorList>
    </citation>
    <scope>NUCLEOTIDE SEQUENCE [LARGE SCALE GENOMIC DNA]</scope>
</reference>
<dbReference type="HAMAP" id="MF_01965">
    <property type="entry name" value="NADHX_dehydratase"/>
    <property type="match status" value="1"/>
</dbReference>
<dbReference type="GO" id="GO:0046496">
    <property type="term" value="P:nicotinamide nucleotide metabolic process"/>
    <property type="evidence" value="ECO:0007669"/>
    <property type="project" value="UniProtKB-UniRule"/>
</dbReference>
<keyword evidence="1 6" id="KW-0547">Nucleotide-binding</keyword>
<evidence type="ECO:0000313" key="9">
    <source>
        <dbReference type="Proteomes" id="UP000231472"/>
    </source>
</evidence>
<dbReference type="EC" id="4.2.1.136" evidence="6"/>
<dbReference type="CDD" id="cd01171">
    <property type="entry name" value="YXKO-related"/>
    <property type="match status" value="1"/>
</dbReference>
<name>A0A2H0YQY3_9BACT</name>
<evidence type="ECO:0000256" key="1">
    <source>
        <dbReference type="ARBA" id="ARBA00022741"/>
    </source>
</evidence>
<comment type="similarity">
    <text evidence="6">Belongs to the NnrD/CARKD family.</text>
</comment>
<evidence type="ECO:0000259" key="7">
    <source>
        <dbReference type="PROSITE" id="PS51383"/>
    </source>
</evidence>
<feature type="binding site" evidence="6">
    <location>
        <position position="166"/>
    </location>
    <ligand>
        <name>(6S)-NADPHX</name>
        <dbReference type="ChEBI" id="CHEBI:64076"/>
    </ligand>
</feature>
<gene>
    <name evidence="6" type="primary">nnrD</name>
    <name evidence="8" type="ORF">COT32_01290</name>
</gene>
<feature type="binding site" evidence="6">
    <location>
        <position position="117"/>
    </location>
    <ligand>
        <name>(6S)-NADPHX</name>
        <dbReference type="ChEBI" id="CHEBI:64076"/>
    </ligand>
</feature>
<feature type="binding site" evidence="6">
    <location>
        <position position="233"/>
    </location>
    <ligand>
        <name>(6S)-NADPHX</name>
        <dbReference type="ChEBI" id="CHEBI:64076"/>
    </ligand>
</feature>
<comment type="function">
    <text evidence="6">Catalyzes the dehydration of the S-form of NAD(P)HX at the expense of ADP, which is converted to AMP. Together with NAD(P)HX epimerase, which catalyzes the epimerization of the S- and R-forms, the enzyme allows the repair of both epimers of NAD(P)HX, a damaged form of NAD(P)H that is a result of enzymatic or heat-dependent hydration.</text>
</comment>
<dbReference type="InterPro" id="IPR029056">
    <property type="entry name" value="Ribokinase-like"/>
</dbReference>
<dbReference type="PANTHER" id="PTHR12592:SF0">
    <property type="entry name" value="ATP-DEPENDENT (S)-NAD(P)H-HYDRATE DEHYDRATASE"/>
    <property type="match status" value="1"/>
</dbReference>
<dbReference type="PANTHER" id="PTHR12592">
    <property type="entry name" value="ATP-DEPENDENT (S)-NAD(P)H-HYDRATE DEHYDRATASE FAMILY MEMBER"/>
    <property type="match status" value="1"/>
</dbReference>
<comment type="catalytic activity">
    <reaction evidence="6">
        <text>(6S)-NADHX + ADP = AMP + phosphate + NADH + H(+)</text>
        <dbReference type="Rhea" id="RHEA:32223"/>
        <dbReference type="ChEBI" id="CHEBI:15378"/>
        <dbReference type="ChEBI" id="CHEBI:43474"/>
        <dbReference type="ChEBI" id="CHEBI:57945"/>
        <dbReference type="ChEBI" id="CHEBI:64074"/>
        <dbReference type="ChEBI" id="CHEBI:456215"/>
        <dbReference type="ChEBI" id="CHEBI:456216"/>
        <dbReference type="EC" id="4.2.1.136"/>
    </reaction>
</comment>
<accession>A0A2H0YQY3</accession>
<dbReference type="GO" id="GO:0052855">
    <property type="term" value="F:ADP-dependent NAD(P)H-hydrate dehydratase activity"/>
    <property type="evidence" value="ECO:0007669"/>
    <property type="project" value="UniProtKB-UniRule"/>
</dbReference>
<dbReference type="Proteomes" id="UP000231472">
    <property type="component" value="Unassembled WGS sequence"/>
</dbReference>
<evidence type="ECO:0000313" key="8">
    <source>
        <dbReference type="EMBL" id="PIS40163.1"/>
    </source>
</evidence>
<dbReference type="Pfam" id="PF01256">
    <property type="entry name" value="Carb_kinase"/>
    <property type="match status" value="1"/>
</dbReference>
<comment type="subunit">
    <text evidence="6">Homotetramer.</text>
</comment>
<organism evidence="8 9">
    <name type="scientific">Candidatus Nealsonbacteria bacterium CG08_land_8_20_14_0_20_36_22</name>
    <dbReference type="NCBI Taxonomy" id="1974704"/>
    <lineage>
        <taxon>Bacteria</taxon>
        <taxon>Candidatus Nealsoniibacteriota</taxon>
    </lineage>
</organism>
<dbReference type="GO" id="GO:0005524">
    <property type="term" value="F:ATP binding"/>
    <property type="evidence" value="ECO:0007669"/>
    <property type="project" value="UniProtKB-KW"/>
</dbReference>
<comment type="caution">
    <text evidence="6">Lacks conserved residue(s) required for the propagation of feature annotation.</text>
</comment>
<evidence type="ECO:0000256" key="4">
    <source>
        <dbReference type="ARBA" id="ARBA00023027"/>
    </source>
</evidence>
<keyword evidence="2 6" id="KW-0067">ATP-binding</keyword>
<evidence type="ECO:0000256" key="6">
    <source>
        <dbReference type="HAMAP-Rule" id="MF_01965"/>
    </source>
</evidence>
<feature type="domain" description="YjeF C-terminal" evidence="7">
    <location>
        <begin position="7"/>
        <end position="289"/>
    </location>
</feature>
<dbReference type="EMBL" id="PEYC01000024">
    <property type="protein sequence ID" value="PIS40163.1"/>
    <property type="molecule type" value="Genomic_DNA"/>
</dbReference>
<dbReference type="AlphaFoldDB" id="A0A2H0YQY3"/>
<keyword evidence="4 6" id="KW-0520">NAD</keyword>
<evidence type="ECO:0000256" key="5">
    <source>
        <dbReference type="ARBA" id="ARBA00023239"/>
    </source>
</evidence>
<proteinExistence type="inferred from homology"/>
<comment type="cofactor">
    <cofactor evidence="6">
        <name>Mg(2+)</name>
        <dbReference type="ChEBI" id="CHEBI:18420"/>
    </cofactor>
</comment>
<keyword evidence="3 6" id="KW-0521">NADP</keyword>
<dbReference type="GO" id="GO:0110051">
    <property type="term" value="P:metabolite repair"/>
    <property type="evidence" value="ECO:0007669"/>
    <property type="project" value="TreeGrafter"/>
</dbReference>
<comment type="catalytic activity">
    <reaction evidence="6">
        <text>(6S)-NADPHX + ADP = AMP + phosphate + NADPH + H(+)</text>
        <dbReference type="Rhea" id="RHEA:32235"/>
        <dbReference type="ChEBI" id="CHEBI:15378"/>
        <dbReference type="ChEBI" id="CHEBI:43474"/>
        <dbReference type="ChEBI" id="CHEBI:57783"/>
        <dbReference type="ChEBI" id="CHEBI:64076"/>
        <dbReference type="ChEBI" id="CHEBI:456215"/>
        <dbReference type="ChEBI" id="CHEBI:456216"/>
        <dbReference type="EC" id="4.2.1.136"/>
    </reaction>
</comment>
<dbReference type="Gene3D" id="3.40.1190.20">
    <property type="match status" value="1"/>
</dbReference>
<dbReference type="PROSITE" id="PS51383">
    <property type="entry name" value="YJEF_C_3"/>
    <property type="match status" value="1"/>
</dbReference>
<protein>
    <recommendedName>
        <fullName evidence="6">ADP-dependent (S)-NAD(P)H-hydrate dehydratase</fullName>
        <ecNumber evidence="6">4.2.1.136</ecNumber>
    </recommendedName>
    <alternativeName>
        <fullName evidence="6">ADP-dependent NAD(P)HX dehydratase</fullName>
    </alternativeName>
</protein>
<feature type="binding site" evidence="6">
    <location>
        <position position="232"/>
    </location>
    <ligand>
        <name>AMP</name>
        <dbReference type="ChEBI" id="CHEBI:456215"/>
    </ligand>
</feature>
<dbReference type="NCBIfam" id="TIGR00196">
    <property type="entry name" value="yjeF_cterm"/>
    <property type="match status" value="1"/>
</dbReference>
<evidence type="ECO:0000256" key="3">
    <source>
        <dbReference type="ARBA" id="ARBA00022857"/>
    </source>
</evidence>
<comment type="caution">
    <text evidence="8">The sequence shown here is derived from an EMBL/GenBank/DDBJ whole genome shotgun (WGS) entry which is preliminary data.</text>
</comment>
<sequence length="289" mass="30644">MNVIQITKSILNDIYQPRPADSRKYDYGLLLVIGGSEFYSGSPALSAMAAFRAGVDMVRIVAPKRAADIIASFSPNLAAYPLSGSHLNKEHLTNLISMTESAKTVSRGKTAVVIGGGAGRTEETQGVILEYLSQVSVPVVIDADAIHALSKKPETISDQPSLITPHTYEFFILTGKEVYKLSDEEKIKIVRSEAARLNTTILLKGKIDIISNGKEVALNKTGSPYIAKGGCGDTLAGIAGALLARGVKPFEAGQAAAFINGKAGELAAKKLKDSLTATDLIEEISKVIE</sequence>